<protein>
    <recommendedName>
        <fullName evidence="4">BZIP domain-containing protein</fullName>
    </recommendedName>
</protein>
<accession>T0RGC9</accession>
<reference evidence="2 3" key="1">
    <citation type="submission" date="2012-04" db="EMBL/GenBank/DDBJ databases">
        <title>The Genome Sequence of Saprolegnia declina VS20.</title>
        <authorList>
            <consortium name="The Broad Institute Genome Sequencing Platform"/>
            <person name="Russ C."/>
            <person name="Nusbaum C."/>
            <person name="Tyler B."/>
            <person name="van West P."/>
            <person name="Dieguez-Uribeondo J."/>
            <person name="de Bruijn I."/>
            <person name="Tripathy S."/>
            <person name="Jiang R."/>
            <person name="Young S.K."/>
            <person name="Zeng Q."/>
            <person name="Gargeya S."/>
            <person name="Fitzgerald M."/>
            <person name="Haas B."/>
            <person name="Abouelleil A."/>
            <person name="Alvarado L."/>
            <person name="Arachchi H.M."/>
            <person name="Berlin A."/>
            <person name="Chapman S.B."/>
            <person name="Goldberg J."/>
            <person name="Griggs A."/>
            <person name="Gujja S."/>
            <person name="Hansen M."/>
            <person name="Howarth C."/>
            <person name="Imamovic A."/>
            <person name="Larimer J."/>
            <person name="McCowen C."/>
            <person name="Montmayeur A."/>
            <person name="Murphy C."/>
            <person name="Neiman D."/>
            <person name="Pearson M."/>
            <person name="Priest M."/>
            <person name="Roberts A."/>
            <person name="Saif S."/>
            <person name="Shea T."/>
            <person name="Sisk P."/>
            <person name="Sykes S."/>
            <person name="Wortman J."/>
            <person name="Nusbaum C."/>
            <person name="Birren B."/>
        </authorList>
    </citation>
    <scope>NUCLEOTIDE SEQUENCE [LARGE SCALE GENOMIC DNA]</scope>
    <source>
        <strain evidence="2 3">VS20</strain>
    </source>
</reference>
<dbReference type="CDD" id="cd14686">
    <property type="entry name" value="bZIP"/>
    <property type="match status" value="1"/>
</dbReference>
<proteinExistence type="predicted"/>
<dbReference type="OrthoDB" id="10330276at2759"/>
<dbReference type="OMA" id="CESTQRW"/>
<evidence type="ECO:0000313" key="2">
    <source>
        <dbReference type="EMBL" id="EQC31338.1"/>
    </source>
</evidence>
<organism evidence="2 3">
    <name type="scientific">Saprolegnia diclina (strain VS20)</name>
    <dbReference type="NCBI Taxonomy" id="1156394"/>
    <lineage>
        <taxon>Eukaryota</taxon>
        <taxon>Sar</taxon>
        <taxon>Stramenopiles</taxon>
        <taxon>Oomycota</taxon>
        <taxon>Saprolegniomycetes</taxon>
        <taxon>Saprolegniales</taxon>
        <taxon>Saprolegniaceae</taxon>
        <taxon>Saprolegnia</taxon>
    </lineage>
</organism>
<evidence type="ECO:0000313" key="3">
    <source>
        <dbReference type="Proteomes" id="UP000030762"/>
    </source>
</evidence>
<dbReference type="Proteomes" id="UP000030762">
    <property type="component" value="Unassembled WGS sequence"/>
</dbReference>
<sequence>MPESSLTLAERRRLRKCESTQRWRSKKKDNVAALHATVAALEDRVAELRLERAGDIHALRFDALLETKNKLLQYNRALREAINRRSALPRTIARCMAACRLDDTRIFHDDFFVLGQLQAAMRLVAAHVPLAFASPTAETILVQRSGWALHGVCHDGRLVTRCEKAIYVPSTDESVQAIGARFWAMRNREDMYLQLCANATSFQVLRELRDGLSVAQTVPKSVMAPRFLIQSLVHVRDGFDHTLIFLSPDLSRMTAAVELQYRLQNGCLVAQVHAVQQNANKDIDIDAASALHLLTYVASELSEMERLIRPVA</sequence>
<dbReference type="InParanoid" id="T0RGC9"/>
<dbReference type="VEuPathDB" id="FungiDB:SDRG_10940"/>
<gene>
    <name evidence="2" type="ORF">SDRG_10940</name>
</gene>
<evidence type="ECO:0000256" key="1">
    <source>
        <dbReference type="SAM" id="Coils"/>
    </source>
</evidence>
<dbReference type="AlphaFoldDB" id="T0RGC9"/>
<keyword evidence="1" id="KW-0175">Coiled coil</keyword>
<evidence type="ECO:0008006" key="4">
    <source>
        <dbReference type="Google" id="ProtNLM"/>
    </source>
</evidence>
<name>T0RGC9_SAPDV</name>
<dbReference type="RefSeq" id="XP_008615179.1">
    <property type="nucleotide sequence ID" value="XM_008616957.1"/>
</dbReference>
<dbReference type="GeneID" id="19951667"/>
<dbReference type="EMBL" id="JH767169">
    <property type="protein sequence ID" value="EQC31338.1"/>
    <property type="molecule type" value="Genomic_DNA"/>
</dbReference>
<feature type="coiled-coil region" evidence="1">
    <location>
        <begin position="31"/>
        <end position="84"/>
    </location>
</feature>
<keyword evidence="3" id="KW-1185">Reference proteome</keyword>